<protein>
    <submittedName>
        <fullName evidence="3">Uncharacterized protein</fullName>
    </submittedName>
</protein>
<keyword evidence="4" id="KW-1185">Reference proteome</keyword>
<feature type="transmembrane region" description="Helical" evidence="2">
    <location>
        <begin position="126"/>
        <end position="149"/>
    </location>
</feature>
<feature type="region of interest" description="Disordered" evidence="1">
    <location>
        <begin position="298"/>
        <end position="318"/>
    </location>
</feature>
<feature type="transmembrane region" description="Helical" evidence="2">
    <location>
        <begin position="204"/>
        <end position="227"/>
    </location>
</feature>
<dbReference type="EMBL" id="JABBWD010000018">
    <property type="protein sequence ID" value="KAG1777994.1"/>
    <property type="molecule type" value="Genomic_DNA"/>
</dbReference>
<keyword evidence="2" id="KW-0812">Transmembrane</keyword>
<feature type="compositionally biased region" description="Polar residues" evidence="1">
    <location>
        <begin position="298"/>
        <end position="311"/>
    </location>
</feature>
<feature type="transmembrane region" description="Helical" evidence="2">
    <location>
        <begin position="239"/>
        <end position="260"/>
    </location>
</feature>
<organism evidence="3 4">
    <name type="scientific">Suillus placidus</name>
    <dbReference type="NCBI Taxonomy" id="48579"/>
    <lineage>
        <taxon>Eukaryota</taxon>
        <taxon>Fungi</taxon>
        <taxon>Dikarya</taxon>
        <taxon>Basidiomycota</taxon>
        <taxon>Agaricomycotina</taxon>
        <taxon>Agaricomycetes</taxon>
        <taxon>Agaricomycetidae</taxon>
        <taxon>Boletales</taxon>
        <taxon>Suillineae</taxon>
        <taxon>Suillaceae</taxon>
        <taxon>Suillus</taxon>
    </lineage>
</organism>
<feature type="transmembrane region" description="Helical" evidence="2">
    <location>
        <begin position="161"/>
        <end position="183"/>
    </location>
</feature>
<accession>A0A9P6ZWB1</accession>
<dbReference type="Proteomes" id="UP000714275">
    <property type="component" value="Unassembled WGS sequence"/>
</dbReference>
<sequence>MALPALNRMFITAAWLESILYGVNCVLFGVCMYALFGLHKRLYWINILSCVFHISIATAHNILSLFLSLQAFTNPAIISVPDGTIIYLSKNTALTKTMGGLFLLNVLALNLLLIWRLYVVWNRNRILAFIMLILETGHLATGVANWAVLTTGHAFSNAALALGKTGCALDLALTISVTSGIAYRLWRAGRDVSALTGYNSYKAAIYTVIESGAIYTSSIVVLCALYQSGNAAFGAAINVATQIATLTPLFLIASVSFGLMHKDSTYSEASTTVGPTFARPIQVSITQETRTHPVNIMDSSTRSTTGKSQSIRAYRDNV</sequence>
<name>A0A9P6ZWB1_9AGAM</name>
<feature type="transmembrane region" description="Helical" evidence="2">
    <location>
        <begin position="12"/>
        <end position="36"/>
    </location>
</feature>
<keyword evidence="2" id="KW-0472">Membrane</keyword>
<proteinExistence type="predicted"/>
<evidence type="ECO:0000256" key="1">
    <source>
        <dbReference type="SAM" id="MobiDB-lite"/>
    </source>
</evidence>
<evidence type="ECO:0000313" key="4">
    <source>
        <dbReference type="Proteomes" id="UP000714275"/>
    </source>
</evidence>
<reference evidence="3" key="1">
    <citation type="journal article" date="2020" name="New Phytol.">
        <title>Comparative genomics reveals dynamic genome evolution in host specialist ectomycorrhizal fungi.</title>
        <authorList>
            <person name="Lofgren L.A."/>
            <person name="Nguyen N.H."/>
            <person name="Vilgalys R."/>
            <person name="Ruytinx J."/>
            <person name="Liao H.L."/>
            <person name="Branco S."/>
            <person name="Kuo A."/>
            <person name="LaButti K."/>
            <person name="Lipzen A."/>
            <person name="Andreopoulos W."/>
            <person name="Pangilinan J."/>
            <person name="Riley R."/>
            <person name="Hundley H."/>
            <person name="Na H."/>
            <person name="Barry K."/>
            <person name="Grigoriev I.V."/>
            <person name="Stajich J.E."/>
            <person name="Kennedy P.G."/>
        </authorList>
    </citation>
    <scope>NUCLEOTIDE SEQUENCE</scope>
    <source>
        <strain evidence="3">DOB743</strain>
    </source>
</reference>
<evidence type="ECO:0000313" key="3">
    <source>
        <dbReference type="EMBL" id="KAG1777994.1"/>
    </source>
</evidence>
<dbReference type="AlphaFoldDB" id="A0A9P6ZWB1"/>
<evidence type="ECO:0000256" key="2">
    <source>
        <dbReference type="SAM" id="Phobius"/>
    </source>
</evidence>
<dbReference type="OrthoDB" id="3357408at2759"/>
<keyword evidence="2" id="KW-1133">Transmembrane helix</keyword>
<feature type="transmembrane region" description="Helical" evidence="2">
    <location>
        <begin position="43"/>
        <end position="63"/>
    </location>
</feature>
<comment type="caution">
    <text evidence="3">The sequence shown here is derived from an EMBL/GenBank/DDBJ whole genome shotgun (WGS) entry which is preliminary data.</text>
</comment>
<gene>
    <name evidence="3" type="ORF">EV702DRAFT_206487</name>
</gene>
<feature type="transmembrane region" description="Helical" evidence="2">
    <location>
        <begin position="98"/>
        <end position="119"/>
    </location>
</feature>